<keyword evidence="3" id="KW-0808">Transferase</keyword>
<dbReference type="InterPro" id="IPR018201">
    <property type="entry name" value="Ketoacyl_synth_AS"/>
</dbReference>
<dbReference type="SUPFAM" id="SSF47336">
    <property type="entry name" value="ACP-like"/>
    <property type="match status" value="1"/>
</dbReference>
<dbReference type="PANTHER" id="PTHR43775">
    <property type="entry name" value="FATTY ACID SYNTHASE"/>
    <property type="match status" value="1"/>
</dbReference>
<dbReference type="PROSITE" id="PS52019">
    <property type="entry name" value="PKS_MFAS_DH"/>
    <property type="match status" value="1"/>
</dbReference>
<feature type="domain" description="PKS/mFAS DH" evidence="8">
    <location>
        <begin position="875"/>
        <end position="1129"/>
    </location>
</feature>
<dbReference type="SMART" id="SM00823">
    <property type="entry name" value="PKS_PP"/>
    <property type="match status" value="1"/>
</dbReference>
<dbReference type="InterPro" id="IPR016039">
    <property type="entry name" value="Thiolase-like"/>
</dbReference>
<dbReference type="InterPro" id="IPR016035">
    <property type="entry name" value="Acyl_Trfase/lysoPLipase"/>
</dbReference>
<dbReference type="Pfam" id="PF16197">
    <property type="entry name" value="KAsynt_C_assoc"/>
    <property type="match status" value="1"/>
</dbReference>
<dbReference type="Gene3D" id="3.30.70.3290">
    <property type="match status" value="1"/>
</dbReference>
<dbReference type="Gene3D" id="1.10.1200.10">
    <property type="entry name" value="ACP-like"/>
    <property type="match status" value="1"/>
</dbReference>
<evidence type="ECO:0000256" key="4">
    <source>
        <dbReference type="ARBA" id="ARBA00023268"/>
    </source>
</evidence>
<sequence length="1656" mass="172064">MTGHEPIAVIGVGCRFAGGIDSPAAYWRLLTEGGTLVGDLPEARLPHDHAVPAVGRALRRGAYLADIAGFDAAFFGIPATEAECIDPQHRLAMEVAWESLQHAGIDPAGLAGSDTGVYTGIGSDDYGRRLLADPGSITAWTGIGAALCGAPNRISHALDLRGPSLAVDTACSSSLVAVHQAVSALRDGTIPLALAGGVMLTVDAALSVVLAEAGVLAPDGVSKSFDAAADGYGRGEGCAFVVLERLSDAVRARRRVLAVIRGGAVRQDGRTNGIMTPSGSAQQHLARAACADAGVEPGSVDYVEAHGTGTRAGDPAEAAALAAVFGTHRPDGRPCLIGSVKPNIGHLEAAAGIAGLVKVVLALHHRRIPATRSATGPHPDIDWRRNGLALATTTVAWPDTGGVPRAGVASYGYGGTLCHVIVEAAPPPEPLAPAARTASAVGLLCPVSAASAAGLAAELAALAEAVRPGADLAAVCRTRARHRGHLGFRLAVGANDTDELAAALDAAAGAEHARCAPEHDPVWVFSGHGSQWAGMGAELLEHDRSFAAALAEVSPVFATEWGCPAEELLTAGDIGHTPTAQCAIFLVQLGLAAMWRAHGVRPAAVIGHSVGEVAAAVAAGALTAVEGARVICLRSRSLEPVTGRGAMVMVPRPFDEVAAELSGRGDVCAAVRSSFSSTVVSGTAAAVATLAAQWRAQGLPVRKVDSDIAFHGPWLGPAAELLGAGLATLEPRPATIPLYTTALVDPRDGRPRDGAYWAHNLVAPVRFADAIAAAHRDGHATFLEISAHPVVAHSIGELGEAYRVLPTLRRHRPQLAGFRAAVAELYRIGGRIDWSALYPDGEPVDLPTTRWQRKTFWRRTAEPAEVGGEHDPASATLLGLRPISVNTTPPLRVWHTTLDRSRRPYPGDHPVRGSEIVPAAILLHTFAAAVPGKRLHDIALRVPVTLDPPRRIQVSAGAGRIALCSRTDGAWQTHITARYRRPRAQHIRRSPVLWYRGEPLQASHVVDRLAALGVTSMGLHWQIIEAERSDQGLSARVKSTAAHPDTWATFLDAALSAASVVFPGAPTLRMPAHIEECRFPTDAPPAEVVITVTARPGLRADVDLSDADGRLLASLTGVRYAEPDTLADTGATTLDLVWRPTEPTGPTEPAPGPRPPITVAGDDPLLRHAFPSIRAGADRPGDDAGVLVCAPRPWAGEPVEESVRRMVTGLFETARTRRGPWWCVTRGAAAPRTPAELAQTALWGAGRALLAEYPDTFAGVIDLPATSDAGDIAALAAHLRTGPGSGEDVAAVFGGRVHHLRGVPVPARDRPADARCDPAGTYAVLGATGALGAITAQWLVQRGARRLVLVGRRTPAPRRANPAQRALEAQGVTVRAVAADVTDPAALAAALDTEAHGLPPLRGVVHAAGAVDNVPVRDLRPDHIERGLAAKVSGTLALGELFAPGVLDFLILFSSAGQLLHLPGQPVYSAANAFVDGFARQRRALGDTGCRAVAWTSWRGLGMSTSSAAITAELAVHGTADLTASQALRAWEGPVSAGGANVAVLRVVPHPAHPPLLSEVATAPVLDAADPWTALDASDRPAALAHRTRCVVAGLLGVTAEEVPGDVPLTELGVDSLLSAVLRRELGVLLRRPVPATVLWHHPTIDAVAGALARSL</sequence>
<dbReference type="PROSITE" id="PS00606">
    <property type="entry name" value="KS3_1"/>
    <property type="match status" value="1"/>
</dbReference>
<dbReference type="Gene3D" id="3.40.50.720">
    <property type="entry name" value="NAD(P)-binding Rossmann-like Domain"/>
    <property type="match status" value="1"/>
</dbReference>
<keyword evidence="10" id="KW-1185">Reference proteome</keyword>
<dbReference type="InterPro" id="IPR014030">
    <property type="entry name" value="Ketoacyl_synth_N"/>
</dbReference>
<dbReference type="Gene3D" id="3.40.47.10">
    <property type="match status" value="1"/>
</dbReference>
<dbReference type="InterPro" id="IPR049900">
    <property type="entry name" value="PKS_mFAS_DH"/>
</dbReference>
<dbReference type="InterPro" id="IPR001227">
    <property type="entry name" value="Ac_transferase_dom_sf"/>
</dbReference>
<dbReference type="SMART" id="SM00822">
    <property type="entry name" value="PKS_KR"/>
    <property type="match status" value="1"/>
</dbReference>
<evidence type="ECO:0000259" key="7">
    <source>
        <dbReference type="PROSITE" id="PS52004"/>
    </source>
</evidence>
<dbReference type="CDD" id="cd00833">
    <property type="entry name" value="PKS"/>
    <property type="match status" value="1"/>
</dbReference>
<dbReference type="Pfam" id="PF02801">
    <property type="entry name" value="Ketoacyl-synt_C"/>
    <property type="match status" value="1"/>
</dbReference>
<dbReference type="SMART" id="SM00827">
    <property type="entry name" value="PKS_AT"/>
    <property type="match status" value="1"/>
</dbReference>
<dbReference type="PROSITE" id="PS50075">
    <property type="entry name" value="CARRIER"/>
    <property type="match status" value="1"/>
</dbReference>
<dbReference type="InterPro" id="IPR057326">
    <property type="entry name" value="KR_dom"/>
</dbReference>
<evidence type="ECO:0000256" key="3">
    <source>
        <dbReference type="ARBA" id="ARBA00022679"/>
    </source>
</evidence>
<dbReference type="Gene3D" id="3.10.129.110">
    <property type="entry name" value="Polyketide synthase dehydratase"/>
    <property type="match status" value="1"/>
</dbReference>
<evidence type="ECO:0000256" key="2">
    <source>
        <dbReference type="ARBA" id="ARBA00022553"/>
    </source>
</evidence>
<comment type="caution">
    <text evidence="9">The sequence shown here is derived from an EMBL/GenBank/DDBJ whole genome shotgun (WGS) entry which is preliminary data.</text>
</comment>
<dbReference type="Proteomes" id="UP001601444">
    <property type="component" value="Unassembled WGS sequence"/>
</dbReference>
<dbReference type="Pfam" id="PF00550">
    <property type="entry name" value="PP-binding"/>
    <property type="match status" value="1"/>
</dbReference>
<feature type="region of interest" description="C-terminal hotdog fold" evidence="5">
    <location>
        <begin position="997"/>
        <end position="1129"/>
    </location>
</feature>
<keyword evidence="1" id="KW-0596">Phosphopantetheine</keyword>
<dbReference type="InterPro" id="IPR016036">
    <property type="entry name" value="Malonyl_transacylase_ACP-bd"/>
</dbReference>
<keyword evidence="4" id="KW-0511">Multifunctional enzyme</keyword>
<dbReference type="InterPro" id="IPR042104">
    <property type="entry name" value="PKS_dehydratase_sf"/>
</dbReference>
<dbReference type="InterPro" id="IPR050091">
    <property type="entry name" value="PKS_NRPS_Biosynth_Enz"/>
</dbReference>
<feature type="region of interest" description="N-terminal hotdog fold" evidence="5">
    <location>
        <begin position="875"/>
        <end position="986"/>
    </location>
</feature>
<dbReference type="SUPFAM" id="SSF53901">
    <property type="entry name" value="Thiolase-like"/>
    <property type="match status" value="1"/>
</dbReference>
<dbReference type="InterPro" id="IPR032821">
    <property type="entry name" value="PKS_assoc"/>
</dbReference>
<evidence type="ECO:0000259" key="6">
    <source>
        <dbReference type="PROSITE" id="PS50075"/>
    </source>
</evidence>
<dbReference type="InterPro" id="IPR014031">
    <property type="entry name" value="Ketoacyl_synth_C"/>
</dbReference>
<organism evidence="9 10">
    <name type="scientific">Nocardia thailandica</name>
    <dbReference type="NCBI Taxonomy" id="257275"/>
    <lineage>
        <taxon>Bacteria</taxon>
        <taxon>Bacillati</taxon>
        <taxon>Actinomycetota</taxon>
        <taxon>Actinomycetes</taxon>
        <taxon>Mycobacteriales</taxon>
        <taxon>Nocardiaceae</taxon>
        <taxon>Nocardia</taxon>
    </lineage>
</organism>
<dbReference type="InterPro" id="IPR014043">
    <property type="entry name" value="Acyl_transferase_dom"/>
</dbReference>
<comment type="caution">
    <text evidence="5">Lacks conserved residue(s) required for the propagation of feature annotation.</text>
</comment>
<evidence type="ECO:0000259" key="8">
    <source>
        <dbReference type="PROSITE" id="PS52019"/>
    </source>
</evidence>
<dbReference type="SUPFAM" id="SSF55048">
    <property type="entry name" value="Probable ACP-binding domain of malonyl-CoA ACP transacylase"/>
    <property type="match status" value="1"/>
</dbReference>
<dbReference type="Gene3D" id="3.40.366.10">
    <property type="entry name" value="Malonyl-Coenzyme A Acyl Carrier Protein, domain 2"/>
    <property type="match status" value="1"/>
</dbReference>
<dbReference type="SUPFAM" id="SSF51735">
    <property type="entry name" value="NAD(P)-binding Rossmann-fold domains"/>
    <property type="match status" value="2"/>
</dbReference>
<proteinExistence type="predicted"/>
<dbReference type="InterPro" id="IPR013968">
    <property type="entry name" value="PKS_KR"/>
</dbReference>
<accession>A0ABW6PNE8</accession>
<dbReference type="PANTHER" id="PTHR43775:SF37">
    <property type="entry name" value="SI:DKEY-61P9.11"/>
    <property type="match status" value="1"/>
</dbReference>
<evidence type="ECO:0000313" key="10">
    <source>
        <dbReference type="Proteomes" id="UP001601444"/>
    </source>
</evidence>
<name>A0ABW6PNE8_9NOCA</name>
<dbReference type="PROSITE" id="PS52004">
    <property type="entry name" value="KS3_2"/>
    <property type="match status" value="1"/>
</dbReference>
<dbReference type="InterPro" id="IPR036291">
    <property type="entry name" value="NAD(P)-bd_dom_sf"/>
</dbReference>
<dbReference type="SUPFAM" id="SSF52151">
    <property type="entry name" value="FabD/lysophospholipase-like"/>
    <property type="match status" value="1"/>
</dbReference>
<dbReference type="InterPro" id="IPR036736">
    <property type="entry name" value="ACP-like_sf"/>
</dbReference>
<feature type="domain" description="Carrier" evidence="6">
    <location>
        <begin position="1582"/>
        <end position="1656"/>
    </location>
</feature>
<evidence type="ECO:0000256" key="5">
    <source>
        <dbReference type="PROSITE-ProRule" id="PRU01363"/>
    </source>
</evidence>
<dbReference type="InterPro" id="IPR020841">
    <property type="entry name" value="PKS_Beta-ketoAc_synthase_dom"/>
</dbReference>
<dbReference type="InterPro" id="IPR020806">
    <property type="entry name" value="PKS_PP-bd"/>
</dbReference>
<dbReference type="SMART" id="SM00825">
    <property type="entry name" value="PKS_KS"/>
    <property type="match status" value="1"/>
</dbReference>
<evidence type="ECO:0000313" key="9">
    <source>
        <dbReference type="EMBL" id="MFF0543795.1"/>
    </source>
</evidence>
<dbReference type="RefSeq" id="WP_387700420.1">
    <property type="nucleotide sequence ID" value="NZ_JBIAMX010000006.1"/>
</dbReference>
<dbReference type="Pfam" id="PF00109">
    <property type="entry name" value="ketoacyl-synt"/>
    <property type="match status" value="1"/>
</dbReference>
<evidence type="ECO:0000256" key="1">
    <source>
        <dbReference type="ARBA" id="ARBA00022450"/>
    </source>
</evidence>
<dbReference type="Pfam" id="PF08659">
    <property type="entry name" value="KR"/>
    <property type="match status" value="1"/>
</dbReference>
<dbReference type="Pfam" id="PF00698">
    <property type="entry name" value="Acyl_transf_1"/>
    <property type="match status" value="1"/>
</dbReference>
<dbReference type="EMBL" id="JBIAMX010000006">
    <property type="protein sequence ID" value="MFF0543795.1"/>
    <property type="molecule type" value="Genomic_DNA"/>
</dbReference>
<keyword evidence="2" id="KW-0597">Phosphoprotein</keyword>
<reference evidence="9 10" key="1">
    <citation type="submission" date="2024-10" db="EMBL/GenBank/DDBJ databases">
        <title>The Natural Products Discovery Center: Release of the First 8490 Sequenced Strains for Exploring Actinobacteria Biosynthetic Diversity.</title>
        <authorList>
            <person name="Kalkreuter E."/>
            <person name="Kautsar S.A."/>
            <person name="Yang D."/>
            <person name="Bader C.D."/>
            <person name="Teijaro C.N."/>
            <person name="Fluegel L."/>
            <person name="Davis C.M."/>
            <person name="Simpson J.R."/>
            <person name="Lauterbach L."/>
            <person name="Steele A.D."/>
            <person name="Gui C."/>
            <person name="Meng S."/>
            <person name="Li G."/>
            <person name="Viehrig K."/>
            <person name="Ye F."/>
            <person name="Su P."/>
            <person name="Kiefer A.F."/>
            <person name="Nichols A."/>
            <person name="Cepeda A.J."/>
            <person name="Yan W."/>
            <person name="Fan B."/>
            <person name="Jiang Y."/>
            <person name="Adhikari A."/>
            <person name="Zheng C.-J."/>
            <person name="Schuster L."/>
            <person name="Cowan T.M."/>
            <person name="Smanski M.J."/>
            <person name="Chevrette M.G."/>
            <person name="De Carvalho L.P.S."/>
            <person name="Shen B."/>
        </authorList>
    </citation>
    <scope>NUCLEOTIDE SEQUENCE [LARGE SCALE GENOMIC DNA]</scope>
    <source>
        <strain evidence="9 10">NPDC004045</strain>
    </source>
</reference>
<gene>
    <name evidence="9" type="ORF">ACFYTF_13265</name>
</gene>
<protein>
    <submittedName>
        <fullName evidence="9">Type I polyketide synthase</fullName>
    </submittedName>
</protein>
<feature type="domain" description="Ketosynthase family 3 (KS3)" evidence="7">
    <location>
        <begin position="4"/>
        <end position="424"/>
    </location>
</feature>
<dbReference type="InterPro" id="IPR009081">
    <property type="entry name" value="PP-bd_ACP"/>
</dbReference>